<keyword evidence="2" id="KW-1003">Cell membrane</keyword>
<evidence type="ECO:0000256" key="7">
    <source>
        <dbReference type="ARBA" id="ARBA00023157"/>
    </source>
</evidence>
<dbReference type="InterPro" id="IPR013783">
    <property type="entry name" value="Ig-like_fold"/>
</dbReference>
<dbReference type="GO" id="GO:0033005">
    <property type="term" value="P:positive regulation of mast cell activation"/>
    <property type="evidence" value="ECO:0007669"/>
    <property type="project" value="TreeGrafter"/>
</dbReference>
<sequence>MYYWDVISPCSVFCLFADAVVSHIQMSGVVGQPVTIQCIYSIAGGVTAMCWGRGPCSLYSCSNQLIKTDGHRVVFQKSKRYQLNGPISKGNVSLTIKNVTQADSGTYCCRVESSGWFKDLKINILLEIKPGEFVFCLPLITSGG</sequence>
<proteinExistence type="inferred from homology"/>
<dbReference type="InterPro" id="IPR003599">
    <property type="entry name" value="Ig_sub"/>
</dbReference>
<keyword evidence="3" id="KW-0812">Transmembrane</keyword>
<evidence type="ECO:0000256" key="2">
    <source>
        <dbReference type="ARBA" id="ARBA00022475"/>
    </source>
</evidence>
<dbReference type="FunCoup" id="A0A671FNE0">
    <property type="interactions" value="84"/>
</dbReference>
<evidence type="ECO:0000256" key="4">
    <source>
        <dbReference type="ARBA" id="ARBA00022729"/>
    </source>
</evidence>
<evidence type="ECO:0000256" key="6">
    <source>
        <dbReference type="ARBA" id="ARBA00023136"/>
    </source>
</evidence>
<dbReference type="GO" id="GO:0006911">
    <property type="term" value="P:phagocytosis, engulfment"/>
    <property type="evidence" value="ECO:0007669"/>
    <property type="project" value="TreeGrafter"/>
</dbReference>
<dbReference type="GO" id="GO:0001786">
    <property type="term" value="F:phosphatidylserine binding"/>
    <property type="evidence" value="ECO:0007669"/>
    <property type="project" value="TreeGrafter"/>
</dbReference>
<organism evidence="12 13">
    <name type="scientific">Rhinolophus ferrumequinum</name>
    <name type="common">Greater horseshoe bat</name>
    <dbReference type="NCBI Taxonomy" id="59479"/>
    <lineage>
        <taxon>Eukaryota</taxon>
        <taxon>Metazoa</taxon>
        <taxon>Chordata</taxon>
        <taxon>Craniata</taxon>
        <taxon>Vertebrata</taxon>
        <taxon>Euteleostomi</taxon>
        <taxon>Mammalia</taxon>
        <taxon>Eutheria</taxon>
        <taxon>Laurasiatheria</taxon>
        <taxon>Chiroptera</taxon>
        <taxon>Yinpterochiroptera</taxon>
        <taxon>Rhinolophoidea</taxon>
        <taxon>Rhinolophidae</taxon>
        <taxon>Rhinolophinae</taxon>
        <taxon>Rhinolophus</taxon>
    </lineage>
</organism>
<evidence type="ECO:0000256" key="5">
    <source>
        <dbReference type="ARBA" id="ARBA00022989"/>
    </source>
</evidence>
<accession>A0A671FNE0</accession>
<feature type="domain" description="Ig-like" evidence="11">
    <location>
        <begin position="31"/>
        <end position="123"/>
    </location>
</feature>
<dbReference type="OMA" id="ILHTNGR"/>
<comment type="subcellular location">
    <subcellularLocation>
        <location evidence="1">Cell membrane</location>
        <topology evidence="1">Single-pass type I membrane protein</topology>
    </subcellularLocation>
</comment>
<dbReference type="FunFam" id="2.60.40.10:FF:000774">
    <property type="entry name" value="Hepatitis A virus cellular receptor 1"/>
    <property type="match status" value="1"/>
</dbReference>
<dbReference type="Proteomes" id="UP000472240">
    <property type="component" value="Chromosome 24"/>
</dbReference>
<dbReference type="Gene3D" id="2.60.40.10">
    <property type="entry name" value="Immunoglobulins"/>
    <property type="match status" value="1"/>
</dbReference>
<evidence type="ECO:0000256" key="9">
    <source>
        <dbReference type="ARBA" id="ARBA00023319"/>
    </source>
</evidence>
<keyword evidence="4" id="KW-0732">Signal</keyword>
<reference evidence="12" key="5">
    <citation type="submission" date="2025-09" db="UniProtKB">
        <authorList>
            <consortium name="Ensembl"/>
        </authorList>
    </citation>
    <scope>IDENTIFICATION</scope>
</reference>
<dbReference type="PANTHER" id="PTHR47009">
    <property type="entry name" value="HEPATITIS A VIRUS CELLULAR RECEPTOR 1 HOMOLOG"/>
    <property type="match status" value="1"/>
</dbReference>
<evidence type="ECO:0000313" key="13">
    <source>
        <dbReference type="Proteomes" id="UP000472240"/>
    </source>
</evidence>
<dbReference type="Ensembl" id="ENSRFET00010027408.1">
    <property type="protein sequence ID" value="ENSRFEP00010025219.1"/>
    <property type="gene ID" value="ENSRFEG00010016791.1"/>
</dbReference>
<dbReference type="PANTHER" id="PTHR47009:SF1">
    <property type="entry name" value="HEPATITIS A VIRUS CELLULAR RECEPTOR 1"/>
    <property type="match status" value="1"/>
</dbReference>
<keyword evidence="6" id="KW-0472">Membrane</keyword>
<dbReference type="PROSITE" id="PS50835">
    <property type="entry name" value="IG_LIKE"/>
    <property type="match status" value="1"/>
</dbReference>
<dbReference type="GO" id="GO:0009986">
    <property type="term" value="C:cell surface"/>
    <property type="evidence" value="ECO:0007669"/>
    <property type="project" value="TreeGrafter"/>
</dbReference>
<dbReference type="SMART" id="SM00409">
    <property type="entry name" value="IG"/>
    <property type="match status" value="1"/>
</dbReference>
<keyword evidence="5" id="KW-1133">Transmembrane helix</keyword>
<dbReference type="InterPro" id="IPR036179">
    <property type="entry name" value="Ig-like_dom_sf"/>
</dbReference>
<dbReference type="AlphaFoldDB" id="A0A671FNE0"/>
<keyword evidence="8" id="KW-0325">Glycoprotein</keyword>
<evidence type="ECO:0000256" key="10">
    <source>
        <dbReference type="ARBA" id="ARBA00038203"/>
    </source>
</evidence>
<dbReference type="SUPFAM" id="SSF48726">
    <property type="entry name" value="Immunoglobulin"/>
    <property type="match status" value="1"/>
</dbReference>
<protein>
    <recommendedName>
        <fullName evidence="11">Ig-like domain-containing protein</fullName>
    </recommendedName>
</protein>
<reference evidence="12 13" key="2">
    <citation type="journal article" date="2018" name="Annu Rev Anim Biosci">
        <title>Bat Biology, Genomes, and the Bat1K Project: To Generate Chromosome-Level Genomes for All Living Bat Species.</title>
        <authorList>
            <person name="Teeling E.C."/>
            <person name="Vernes S.C."/>
            <person name="Davalos L.M."/>
            <person name="Ray D.A."/>
            <person name="Gilbert M.T.P."/>
            <person name="Myers E."/>
        </authorList>
    </citation>
    <scope>NUCLEOTIDE SEQUENCE</scope>
</reference>
<evidence type="ECO:0000256" key="8">
    <source>
        <dbReference type="ARBA" id="ARBA00023180"/>
    </source>
</evidence>
<keyword evidence="13" id="KW-1185">Reference proteome</keyword>
<dbReference type="Pfam" id="PF07686">
    <property type="entry name" value="V-set"/>
    <property type="match status" value="1"/>
</dbReference>
<name>A0A671FNE0_RHIFE</name>
<dbReference type="InParanoid" id="A0A671FNE0"/>
<comment type="similarity">
    <text evidence="10">Belongs to the immunoglobulin superfamily. TIM family.</text>
</comment>
<dbReference type="InterPro" id="IPR052331">
    <property type="entry name" value="TIM_domain-containing_protein"/>
</dbReference>
<dbReference type="GO" id="GO:0001618">
    <property type="term" value="F:virus receptor activity"/>
    <property type="evidence" value="ECO:0007669"/>
    <property type="project" value="TreeGrafter"/>
</dbReference>
<dbReference type="InterPro" id="IPR013106">
    <property type="entry name" value="Ig_V-set"/>
</dbReference>
<dbReference type="GeneTree" id="ENSGT00940000159345"/>
<dbReference type="GO" id="GO:0005886">
    <property type="term" value="C:plasma membrane"/>
    <property type="evidence" value="ECO:0007669"/>
    <property type="project" value="UniProtKB-SubCell"/>
</dbReference>
<evidence type="ECO:0000259" key="11">
    <source>
        <dbReference type="PROSITE" id="PS50835"/>
    </source>
</evidence>
<evidence type="ECO:0000256" key="1">
    <source>
        <dbReference type="ARBA" id="ARBA00004251"/>
    </source>
</evidence>
<evidence type="ECO:0000256" key="3">
    <source>
        <dbReference type="ARBA" id="ARBA00022692"/>
    </source>
</evidence>
<reference evidence="12" key="4">
    <citation type="submission" date="2025-08" db="UniProtKB">
        <authorList>
            <consortium name="Ensembl"/>
        </authorList>
    </citation>
    <scope>IDENTIFICATION</scope>
</reference>
<reference evidence="13" key="3">
    <citation type="submission" date="2018-12" db="EMBL/GenBank/DDBJ databases">
        <title>G10K-VGP greater horseshoe bat female genome, primary haplotype.</title>
        <authorList>
            <person name="Teeling E."/>
            <person name="Myers G."/>
            <person name="Vernes S."/>
            <person name="Pippel M."/>
            <person name="Winkler S."/>
            <person name="Fedrigo O."/>
            <person name="Rhie A."/>
            <person name="Koren S."/>
            <person name="Phillippy A."/>
            <person name="Lewin H."/>
            <person name="Damas J."/>
            <person name="Howe K."/>
            <person name="Mountcastle J."/>
            <person name="Jarvis E.D."/>
        </authorList>
    </citation>
    <scope>NUCLEOTIDE SEQUENCE [LARGE SCALE GENOMIC DNA]</scope>
</reference>
<keyword evidence="9" id="KW-0393">Immunoglobulin domain</keyword>
<dbReference type="InterPro" id="IPR007110">
    <property type="entry name" value="Ig-like_dom"/>
</dbReference>
<reference evidence="12 13" key="1">
    <citation type="journal article" date="2015" name="Annu Rev Anim Biosci">
        <title>The Genome 10K Project: a way forward.</title>
        <authorList>
            <person name="Koepfli K.P."/>
            <person name="Paten B."/>
            <person name="O'Brien S.J."/>
            <person name="Koepfli K.P."/>
            <person name="Paten B."/>
            <person name="Antunes A."/>
            <person name="Belov K."/>
            <person name="Bustamante C."/>
            <person name="Castoe T.A."/>
            <person name="Clawson H."/>
            <person name="Crawford A.J."/>
            <person name="Diekhans M."/>
            <person name="Distel D."/>
            <person name="Durbin R."/>
            <person name="Earl D."/>
            <person name="Fujita M.K."/>
            <person name="Gamble T."/>
            <person name="Georges A."/>
            <person name="Gemmell N."/>
            <person name="Gilbert M.T."/>
            <person name="Graves J.M."/>
            <person name="Green R.E."/>
            <person name="Hickey G."/>
            <person name="Jarvis E.D."/>
            <person name="Johnson W."/>
            <person name="Komissarov A."/>
            <person name="Korf I."/>
            <person name="Kuhn R."/>
            <person name="Larkin D.M."/>
            <person name="Lewin H."/>
            <person name="Lopez J.V."/>
            <person name="Ma J."/>
            <person name="Marques-Bonet T."/>
            <person name="Miller W."/>
            <person name="Murphy R."/>
            <person name="Pevzner P."/>
            <person name="Shapiro B."/>
            <person name="Steiner C."/>
            <person name="Tamazian G."/>
            <person name="Venkatesh B."/>
            <person name="Wang J."/>
            <person name="Wayne R."/>
            <person name="Wiley E."/>
            <person name="Yang H."/>
            <person name="Zhang G."/>
            <person name="Haussler D."/>
            <person name="Ryder O."/>
            <person name="O'Brien S.J."/>
        </authorList>
    </citation>
    <scope>NUCLEOTIDE SEQUENCE</scope>
</reference>
<keyword evidence="7" id="KW-1015">Disulfide bond</keyword>
<evidence type="ECO:0000313" key="12">
    <source>
        <dbReference type="Ensembl" id="ENSRFEP00010025219.1"/>
    </source>
</evidence>